<dbReference type="SMART" id="SM00863">
    <property type="entry name" value="tRNA_SAD"/>
    <property type="match status" value="1"/>
</dbReference>
<comment type="subunit">
    <text evidence="15">Monomer.</text>
</comment>
<dbReference type="InterPro" id="IPR018164">
    <property type="entry name" value="Ala-tRNA-synth_IIc_N"/>
</dbReference>
<dbReference type="PANTHER" id="PTHR11777">
    <property type="entry name" value="ALANYL-TRNA SYNTHETASE"/>
    <property type="match status" value="1"/>
</dbReference>
<organism evidence="18 19">
    <name type="scientific">Colletotrichum higginsianum (strain IMI 349063)</name>
    <name type="common">Crucifer anthracnose fungus</name>
    <dbReference type="NCBI Taxonomy" id="759273"/>
    <lineage>
        <taxon>Eukaryota</taxon>
        <taxon>Fungi</taxon>
        <taxon>Dikarya</taxon>
        <taxon>Ascomycota</taxon>
        <taxon>Pezizomycotina</taxon>
        <taxon>Sordariomycetes</taxon>
        <taxon>Hypocreomycetidae</taxon>
        <taxon>Glomerellales</taxon>
        <taxon>Glomerellaceae</taxon>
        <taxon>Colletotrichum</taxon>
        <taxon>Colletotrichum destructivum species complex</taxon>
    </lineage>
</organism>
<feature type="binding site" evidence="15">
    <location>
        <position position="759"/>
    </location>
    <ligand>
        <name>Zn(2+)</name>
        <dbReference type="ChEBI" id="CHEBI:29105"/>
    </ligand>
</feature>
<dbReference type="KEGG" id="chig:CH63R_05777"/>
<dbReference type="InterPro" id="IPR059090">
    <property type="entry name" value="ALA1_helical"/>
</dbReference>
<comment type="cofactor">
    <cofactor evidence="15">
        <name>Zn(2+)</name>
        <dbReference type="ChEBI" id="CHEBI:29105"/>
    </cofactor>
    <text evidence="15">Binds 1 zinc ion per subunit.</text>
</comment>
<comment type="function">
    <text evidence="14 15">Catalyzes the attachment of alanine to tRNA(Ala) in a two-step reaction: alanine is first activated by ATP to form Ala-AMP and then transferred to the acceptor end of tRNA(Ala). Also edits incorrectly charged tRNA(Ala) via its editing domain.</text>
</comment>
<evidence type="ECO:0000256" key="13">
    <source>
        <dbReference type="ARBA" id="ARBA00048300"/>
    </source>
</evidence>
<dbReference type="AlphaFoldDB" id="A0A1B7YDG6"/>
<dbReference type="InterPro" id="IPR018162">
    <property type="entry name" value="Ala-tRNA-ligase_IIc_anticod-bd"/>
</dbReference>
<dbReference type="PANTHER" id="PTHR11777:SF9">
    <property type="entry name" value="ALANINE--TRNA LIGASE, CYTOPLASMIC"/>
    <property type="match status" value="1"/>
</dbReference>
<dbReference type="EMBL" id="LTAN01000004">
    <property type="protein sequence ID" value="OBR10085.1"/>
    <property type="molecule type" value="Genomic_DNA"/>
</dbReference>
<comment type="subcellular location">
    <subcellularLocation>
        <location evidence="15">Mitochondrion</location>
    </subcellularLocation>
    <subcellularLocation>
        <location evidence="15">Cytoplasm</location>
    </subcellularLocation>
</comment>
<evidence type="ECO:0000256" key="5">
    <source>
        <dbReference type="ARBA" id="ARBA00022723"/>
    </source>
</evidence>
<dbReference type="FunFam" id="3.30.980.10:FF:000004">
    <property type="entry name" value="Alanine--tRNA ligase, cytoplasmic"/>
    <property type="match status" value="1"/>
</dbReference>
<evidence type="ECO:0000313" key="18">
    <source>
        <dbReference type="EMBL" id="OBR10085.1"/>
    </source>
</evidence>
<dbReference type="VEuPathDB" id="FungiDB:CH63R_05777"/>
<dbReference type="GO" id="GO:0005524">
    <property type="term" value="F:ATP binding"/>
    <property type="evidence" value="ECO:0007669"/>
    <property type="project" value="UniProtKB-UniRule"/>
</dbReference>
<dbReference type="GeneID" id="28864859"/>
<dbReference type="GO" id="GO:0000049">
    <property type="term" value="F:tRNA binding"/>
    <property type="evidence" value="ECO:0007669"/>
    <property type="project" value="UniProtKB-KW"/>
</dbReference>
<comment type="caution">
    <text evidence="18">The sequence shown here is derived from an EMBL/GenBank/DDBJ whole genome shotgun (WGS) entry which is preliminary data.</text>
</comment>
<dbReference type="Proteomes" id="UP000092177">
    <property type="component" value="Chromosome 4"/>
</dbReference>
<dbReference type="InterPro" id="IPR003156">
    <property type="entry name" value="DHHA1_dom"/>
</dbReference>
<dbReference type="FunFam" id="3.30.930.10:FF:000011">
    <property type="entry name" value="Alanine--tRNA ligase, cytoplasmic"/>
    <property type="match status" value="1"/>
</dbReference>
<dbReference type="SUPFAM" id="SSF50447">
    <property type="entry name" value="Translation proteins"/>
    <property type="match status" value="1"/>
</dbReference>
<evidence type="ECO:0000256" key="10">
    <source>
        <dbReference type="ARBA" id="ARBA00022917"/>
    </source>
</evidence>
<dbReference type="Pfam" id="PF26023">
    <property type="entry name" value="ALA1"/>
    <property type="match status" value="1"/>
</dbReference>
<evidence type="ECO:0000256" key="1">
    <source>
        <dbReference type="ARBA" id="ARBA00008429"/>
    </source>
</evidence>
<dbReference type="FunFam" id="3.10.310.40:FF:000003">
    <property type="entry name" value="Alanine--tRNA ligase"/>
    <property type="match status" value="1"/>
</dbReference>
<dbReference type="GO" id="GO:0005739">
    <property type="term" value="C:mitochondrion"/>
    <property type="evidence" value="ECO:0007669"/>
    <property type="project" value="UniProtKB-SubCell"/>
</dbReference>
<dbReference type="GO" id="GO:0008270">
    <property type="term" value="F:zinc ion binding"/>
    <property type="evidence" value="ECO:0007669"/>
    <property type="project" value="UniProtKB-UniRule"/>
</dbReference>
<dbReference type="SUPFAM" id="SSF101353">
    <property type="entry name" value="Putative anticodon-binding domain of alanyl-tRNA synthetase (AlaRS)"/>
    <property type="match status" value="1"/>
</dbReference>
<dbReference type="InterPro" id="IPR023033">
    <property type="entry name" value="Ala_tRNA_ligase_euk/bac"/>
</dbReference>
<dbReference type="SUPFAM" id="SSF55186">
    <property type="entry name" value="ThrRS/AlaRS common domain"/>
    <property type="match status" value="1"/>
</dbReference>
<evidence type="ECO:0000256" key="11">
    <source>
        <dbReference type="ARBA" id="ARBA00023128"/>
    </source>
</evidence>
<proteinExistence type="inferred from homology"/>
<dbReference type="Gene3D" id="3.30.980.10">
    <property type="entry name" value="Threonyl-trna Synthetase, Chain A, domain 2"/>
    <property type="match status" value="1"/>
</dbReference>
<comment type="catalytic activity">
    <reaction evidence="13 15">
        <text>tRNA(Ala) + L-alanine + ATP = L-alanyl-tRNA(Ala) + AMP + diphosphate</text>
        <dbReference type="Rhea" id="RHEA:12540"/>
        <dbReference type="Rhea" id="RHEA-COMP:9657"/>
        <dbReference type="Rhea" id="RHEA-COMP:9923"/>
        <dbReference type="ChEBI" id="CHEBI:30616"/>
        <dbReference type="ChEBI" id="CHEBI:33019"/>
        <dbReference type="ChEBI" id="CHEBI:57972"/>
        <dbReference type="ChEBI" id="CHEBI:78442"/>
        <dbReference type="ChEBI" id="CHEBI:78497"/>
        <dbReference type="ChEBI" id="CHEBI:456215"/>
        <dbReference type="EC" id="6.1.1.7"/>
    </reaction>
</comment>
<dbReference type="InterPro" id="IPR050058">
    <property type="entry name" value="Ala-tRNA_ligase"/>
</dbReference>
<name>A0A1B7YDG6_COLHI</name>
<evidence type="ECO:0000256" key="9">
    <source>
        <dbReference type="ARBA" id="ARBA00022884"/>
    </source>
</evidence>
<feature type="binding site" evidence="15">
    <location>
        <position position="763"/>
    </location>
    <ligand>
        <name>Zn(2+)</name>
        <dbReference type="ChEBI" id="CHEBI:29105"/>
    </ligand>
</feature>
<evidence type="ECO:0000256" key="7">
    <source>
        <dbReference type="ARBA" id="ARBA00022833"/>
    </source>
</evidence>
<dbReference type="HAMAP" id="MF_00036_B">
    <property type="entry name" value="Ala_tRNA_synth_B"/>
    <property type="match status" value="1"/>
</dbReference>
<evidence type="ECO:0000256" key="4">
    <source>
        <dbReference type="ARBA" id="ARBA00022598"/>
    </source>
</evidence>
<dbReference type="FunFam" id="2.40.30.130:FF:000004">
    <property type="entry name" value="Alanine--tRNA ligase"/>
    <property type="match status" value="1"/>
</dbReference>
<evidence type="ECO:0000256" key="8">
    <source>
        <dbReference type="ARBA" id="ARBA00022840"/>
    </source>
</evidence>
<dbReference type="NCBIfam" id="TIGR00344">
    <property type="entry name" value="alaS"/>
    <property type="match status" value="1"/>
</dbReference>
<dbReference type="EC" id="6.1.1.7" evidence="15"/>
<evidence type="ECO:0000256" key="16">
    <source>
        <dbReference type="SAM" id="MobiDB-lite"/>
    </source>
</evidence>
<evidence type="ECO:0000256" key="14">
    <source>
        <dbReference type="ARBA" id="ARBA00055137"/>
    </source>
</evidence>
<keyword evidence="11 15" id="KW-0496">Mitochondrion</keyword>
<evidence type="ECO:0000313" key="19">
    <source>
        <dbReference type="Proteomes" id="UP000092177"/>
    </source>
</evidence>
<keyword evidence="8 15" id="KW-0067">ATP-binding</keyword>
<keyword evidence="7 15" id="KW-0862">Zinc</keyword>
<reference evidence="19" key="1">
    <citation type="journal article" date="2017" name="BMC Genomics">
        <title>Gapless genome assembly of Colletotrichum higginsianum reveals chromosome structure and association of transposable elements with secondary metabolite gene clusters.</title>
        <authorList>
            <person name="Dallery J.-F."/>
            <person name="Lapalu N."/>
            <person name="Zampounis A."/>
            <person name="Pigne S."/>
            <person name="Luyten I."/>
            <person name="Amselem J."/>
            <person name="Wittenberg A.H.J."/>
            <person name="Zhou S."/>
            <person name="de Queiroz M.V."/>
            <person name="Robin G.P."/>
            <person name="Auger A."/>
            <person name="Hainaut M."/>
            <person name="Henrissat B."/>
            <person name="Kim K.-T."/>
            <person name="Lee Y.-H."/>
            <person name="Lespinet O."/>
            <person name="Schwartz D.C."/>
            <person name="Thon M.R."/>
            <person name="O'Connell R.J."/>
        </authorList>
    </citation>
    <scope>NUCLEOTIDE SEQUENCE [LARGE SCALE GENOMIC DNA]</scope>
    <source>
        <strain evidence="19">IMI 349063</strain>
    </source>
</reference>
<dbReference type="InterPro" id="IPR018163">
    <property type="entry name" value="Thr/Ala-tRNA-synth_IIc_edit"/>
</dbReference>
<protein>
    <recommendedName>
        <fullName evidence="15">Alanine--tRNA ligase</fullName>
        <ecNumber evidence="15">6.1.1.7</ecNumber>
    </recommendedName>
    <alternativeName>
        <fullName evidence="15">Alanyl-tRNA synthetase</fullName>
        <shortName evidence="15">AlaRS</shortName>
    </alternativeName>
</protein>
<dbReference type="GO" id="GO:0002161">
    <property type="term" value="F:aminoacyl-tRNA deacylase activity"/>
    <property type="evidence" value="ECO:0007669"/>
    <property type="project" value="TreeGrafter"/>
</dbReference>
<evidence type="ECO:0000256" key="6">
    <source>
        <dbReference type="ARBA" id="ARBA00022741"/>
    </source>
</evidence>
<feature type="domain" description="Alanyl-transfer RNA synthetases family profile" evidence="17">
    <location>
        <begin position="166"/>
        <end position="921"/>
    </location>
</feature>
<feature type="binding site" evidence="15">
    <location>
        <position position="878"/>
    </location>
    <ligand>
        <name>Zn(2+)</name>
        <dbReference type="ChEBI" id="CHEBI:29105"/>
    </ligand>
</feature>
<keyword evidence="19" id="KW-1185">Reference proteome</keyword>
<evidence type="ECO:0000256" key="15">
    <source>
        <dbReference type="HAMAP-Rule" id="MF_03133"/>
    </source>
</evidence>
<keyword evidence="4 15" id="KW-0436">Ligase</keyword>
<sequence length="1115" mass="123286">MTAGGAVMLVRGARAHSQALSCGGWPGSGSSGAFVLALSRSRRACRSFYESTGPDSSLGPPLPRLRPHPLPLSLPLLPRSNANAAAALTSCPPRQKSHSCAGPDKMPTSSTSAIKPSFCWTRASVGSQTNTLTTPSGLISSSAIFPQRRFHSTSTSPAAVMAEPKWPGAVVRKTFLEFFEKRGHTIVPSSSVVPHNDPTLLFTNAGMNQFKPIFLGTISKADPMYSLKRATDTQKCIRAGGKHNDLDDVGKDSYHHTFFEMLGNWSFGDYFKKDAIEMSWELLTKVYGLDPSRLYVTYFEGNPDMGLEPDLEAKGLWQSVGVPEDHILPGNMKDNFWEMGDQGPCGPCSEVHYDKIGGRNASDLVNQDDPMVVEIWNNVFIQYDRQPDRSLKSLPAKHVDTGMGFERLVSALQNTVSNYATDIFTPLFQRIEEVTGARPYTDKYGADDVDGIDTAYRVVADHIRLLTFSMSDGAVPNNDGRGYVVRRVLRRGVRYARKYFNAEIGSFFSKILPALVDQMGEQFPEIVKKQQDIREILDEEEEAFARTLDRGEAQFEKYANAAIKKGEKKLSGAEVWRLYDTFGFPVDLTKLMAEERKLEIDDDEVKVAQDKAREASKVVKNSVQTFAKLNVHQIAELEQQLNVARTDDEGKYVKGDSKAKVQLIYDGKAFVKSTKDVAENTPLGLLLDKTNFYAESGGQVADTGRIVIDDVAEFKVLDVQNYGGYIVHNGYLEYGTLSSGNEVICEYDELRRSPIRNNHTGTHILNHSLREVLGDDINQKGSLVDNEKLRFDFSHKTAVTIPELKKIEDFSNSYIRQNGKIYAKEVDLDLAKGIEGVRAVFGETYPNPVRVVSVGVDVDTLLGNPKNPEWRKVSVEFCGGTHVEQTGLIKDLVIVEESGIAKGIRRIIAYTGDAAHQVQREADEFSKRLDALEALPFGPEKEQEIKTTQHALNQLTISTLTKEDIKKRFDKIIKSVTDEQKKRQKAEAKTALDTVVAHFDKNKDSKWFVGQLPISANAKAIGEVVKHFQSKDKERSVYLFGGSKNEGSVAHGVYVGTHLSSQGVTAEQWAAQVSGVVGGKSGGKEPTRQGQGTNAENLDEAVATAERWLKEKLSI</sequence>
<dbReference type="InterPro" id="IPR018165">
    <property type="entry name" value="Ala-tRNA-synth_IIc_core"/>
</dbReference>
<dbReference type="RefSeq" id="XP_018158602.1">
    <property type="nucleotide sequence ID" value="XM_018300752.1"/>
</dbReference>
<keyword evidence="6 15" id="KW-0547">Nucleotide-binding</keyword>
<keyword evidence="3 15" id="KW-0820">tRNA-binding</keyword>
<dbReference type="Gene3D" id="3.10.310.40">
    <property type="match status" value="1"/>
</dbReference>
<dbReference type="InterPro" id="IPR002318">
    <property type="entry name" value="Ala-tRNA-lgiase_IIc"/>
</dbReference>
<dbReference type="OrthoDB" id="2423964at2759"/>
<evidence type="ECO:0000259" key="17">
    <source>
        <dbReference type="PROSITE" id="PS50860"/>
    </source>
</evidence>
<dbReference type="InterPro" id="IPR012947">
    <property type="entry name" value="tRNA_SAD"/>
</dbReference>
<dbReference type="InterPro" id="IPR045864">
    <property type="entry name" value="aa-tRNA-synth_II/BPL/LPL"/>
</dbReference>
<dbReference type="Gene3D" id="2.40.30.130">
    <property type="match status" value="1"/>
</dbReference>
<keyword evidence="2 15" id="KW-0963">Cytoplasm</keyword>
<keyword evidence="10 15" id="KW-0648">Protein biosynthesis</keyword>
<comment type="similarity">
    <text evidence="1">Belongs to the class-II aminoacyl-tRNA synthetase family. Alax-L subfamily.</text>
</comment>
<gene>
    <name evidence="15" type="primary">ALA1</name>
    <name evidence="18" type="ORF">CH63R_05777</name>
</gene>
<dbReference type="Gene3D" id="3.30.930.10">
    <property type="entry name" value="Bira Bifunctional Protein, Domain 2"/>
    <property type="match status" value="1"/>
</dbReference>
<dbReference type="CDD" id="cd00673">
    <property type="entry name" value="AlaRS_core"/>
    <property type="match status" value="1"/>
</dbReference>
<evidence type="ECO:0000256" key="3">
    <source>
        <dbReference type="ARBA" id="ARBA00022555"/>
    </source>
</evidence>
<dbReference type="GO" id="GO:0004813">
    <property type="term" value="F:alanine-tRNA ligase activity"/>
    <property type="evidence" value="ECO:0007669"/>
    <property type="project" value="UniProtKB-UniRule"/>
</dbReference>
<dbReference type="Pfam" id="PF02272">
    <property type="entry name" value="DHHA1"/>
    <property type="match status" value="1"/>
</dbReference>
<keyword evidence="12 15" id="KW-0030">Aminoacyl-tRNA synthetase</keyword>
<evidence type="ECO:0000256" key="12">
    <source>
        <dbReference type="ARBA" id="ARBA00023146"/>
    </source>
</evidence>
<feature type="region of interest" description="Disordered" evidence="16">
    <location>
        <begin position="1077"/>
        <end position="1096"/>
    </location>
</feature>
<dbReference type="PRINTS" id="PR00980">
    <property type="entry name" value="TRNASYNTHALA"/>
</dbReference>
<accession>A0A1B7YDG6</accession>
<dbReference type="GO" id="GO:0070143">
    <property type="term" value="P:mitochondrial alanyl-tRNA aminoacylation"/>
    <property type="evidence" value="ECO:0007669"/>
    <property type="project" value="UniProtKB-UniRule"/>
</dbReference>
<dbReference type="PROSITE" id="PS50860">
    <property type="entry name" value="AA_TRNA_LIGASE_II_ALA"/>
    <property type="match status" value="1"/>
</dbReference>
<dbReference type="InterPro" id="IPR009000">
    <property type="entry name" value="Transl_B-barrel_sf"/>
</dbReference>
<keyword evidence="5 15" id="KW-0479">Metal-binding</keyword>
<keyword evidence="9 15" id="KW-0694">RNA-binding</keyword>
<evidence type="ECO:0000256" key="2">
    <source>
        <dbReference type="ARBA" id="ARBA00022490"/>
    </source>
</evidence>
<dbReference type="Pfam" id="PF07973">
    <property type="entry name" value="tRNA_SAD"/>
    <property type="match status" value="1"/>
</dbReference>
<dbReference type="SUPFAM" id="SSF55681">
    <property type="entry name" value="Class II aaRS and biotin synthetases"/>
    <property type="match status" value="1"/>
</dbReference>
<comment type="domain">
    <text evidence="15">Consists of three domains; the N-terminal catalytic domain, the editing domain and the C-terminal C-Ala domain. The editing domain removes incorrectly charged amino acids, while the C-Ala domain, along with tRNA(Ala), serves as a bridge to cooperatively bring together the editing and aminoacylation centers thus stimulating deacylation of misacylated tRNAs.</text>
</comment>
<dbReference type="Pfam" id="PF01411">
    <property type="entry name" value="tRNA-synt_2c"/>
    <property type="match status" value="1"/>
</dbReference>
<feature type="binding site" evidence="15">
    <location>
        <position position="882"/>
    </location>
    <ligand>
        <name>Zn(2+)</name>
        <dbReference type="ChEBI" id="CHEBI:29105"/>
    </ligand>
</feature>